<evidence type="ECO:0000313" key="4">
    <source>
        <dbReference type="Proteomes" id="UP001279410"/>
    </source>
</evidence>
<evidence type="ECO:0000313" key="3">
    <source>
        <dbReference type="EMBL" id="GLD51138.1"/>
    </source>
</evidence>
<dbReference type="Pfam" id="PF00071">
    <property type="entry name" value="Ras"/>
    <property type="match status" value="1"/>
</dbReference>
<dbReference type="InterPro" id="IPR027417">
    <property type="entry name" value="P-loop_NTPase"/>
</dbReference>
<comment type="caution">
    <text evidence="3">The sequence shown here is derived from an EMBL/GenBank/DDBJ whole genome shotgun (WGS) entry which is preliminary data.</text>
</comment>
<dbReference type="GO" id="GO:0003924">
    <property type="term" value="F:GTPase activity"/>
    <property type="evidence" value="ECO:0007669"/>
    <property type="project" value="InterPro"/>
</dbReference>
<keyword evidence="4" id="KW-1185">Reference proteome</keyword>
<dbReference type="InterPro" id="IPR001806">
    <property type="entry name" value="Small_GTPase"/>
</dbReference>
<sequence length="140" mass="15240">MKFNISITILNVTDGTLGGQVVVQGADLGHHIGIPGPHDSRGSSQSQEKRVDFGGLKEILRGAVGASVYDIAKHLTYEIVERWLKELRDHADNNIAIMLVTQERPGATSGLCPQMSPAAEIYRIVSQKQIVERSAHDESP</sequence>
<gene>
    <name evidence="3" type="ORF">AKAME5_000423600</name>
</gene>
<accession>A0AAD3R0J0</accession>
<dbReference type="Proteomes" id="UP001279410">
    <property type="component" value="Unassembled WGS sequence"/>
</dbReference>
<dbReference type="EMBL" id="BRZM01000010">
    <property type="protein sequence ID" value="GLD51138.1"/>
    <property type="molecule type" value="Genomic_DNA"/>
</dbReference>
<dbReference type="InterPro" id="IPR050209">
    <property type="entry name" value="Rab_GTPases_membrane_traffic"/>
</dbReference>
<protein>
    <submittedName>
        <fullName evidence="3">Ras-related protein Rab-11B isoform X2</fullName>
    </submittedName>
</protein>
<evidence type="ECO:0000256" key="1">
    <source>
        <dbReference type="ARBA" id="ARBA00022741"/>
    </source>
</evidence>
<name>A0AAD3R0J0_LATJO</name>
<evidence type="ECO:0000256" key="2">
    <source>
        <dbReference type="ARBA" id="ARBA00023134"/>
    </source>
</evidence>
<dbReference type="GO" id="GO:0005525">
    <property type="term" value="F:GTP binding"/>
    <property type="evidence" value="ECO:0007669"/>
    <property type="project" value="UniProtKB-KW"/>
</dbReference>
<dbReference type="AlphaFoldDB" id="A0AAD3R0J0"/>
<organism evidence="3 4">
    <name type="scientific">Lates japonicus</name>
    <name type="common">Japanese lates</name>
    <dbReference type="NCBI Taxonomy" id="270547"/>
    <lineage>
        <taxon>Eukaryota</taxon>
        <taxon>Metazoa</taxon>
        <taxon>Chordata</taxon>
        <taxon>Craniata</taxon>
        <taxon>Vertebrata</taxon>
        <taxon>Euteleostomi</taxon>
        <taxon>Actinopterygii</taxon>
        <taxon>Neopterygii</taxon>
        <taxon>Teleostei</taxon>
        <taxon>Neoteleostei</taxon>
        <taxon>Acanthomorphata</taxon>
        <taxon>Carangaria</taxon>
        <taxon>Carangaria incertae sedis</taxon>
        <taxon>Centropomidae</taxon>
        <taxon>Lates</taxon>
    </lineage>
</organism>
<proteinExistence type="predicted"/>
<keyword evidence="1" id="KW-0547">Nucleotide-binding</keyword>
<keyword evidence="2" id="KW-0342">GTP-binding</keyword>
<dbReference type="Gene3D" id="3.40.50.300">
    <property type="entry name" value="P-loop containing nucleotide triphosphate hydrolases"/>
    <property type="match status" value="1"/>
</dbReference>
<dbReference type="PANTHER" id="PTHR47979">
    <property type="entry name" value="DRAB11-RELATED"/>
    <property type="match status" value="1"/>
</dbReference>
<reference evidence="3" key="1">
    <citation type="submission" date="2022-08" db="EMBL/GenBank/DDBJ databases">
        <title>Genome sequencing of akame (Lates japonicus).</title>
        <authorList>
            <person name="Hashiguchi Y."/>
            <person name="Takahashi H."/>
        </authorList>
    </citation>
    <scope>NUCLEOTIDE SEQUENCE</scope>
    <source>
        <strain evidence="3">Kochi</strain>
    </source>
</reference>